<dbReference type="AlphaFoldDB" id="A0A2M7G437"/>
<dbReference type="InterPro" id="IPR011055">
    <property type="entry name" value="Dup_hybrid_motif"/>
</dbReference>
<dbReference type="InterPro" id="IPR050570">
    <property type="entry name" value="Cell_wall_metabolism_enzyme"/>
</dbReference>
<dbReference type="InterPro" id="IPR016047">
    <property type="entry name" value="M23ase_b-sheet_dom"/>
</dbReference>
<dbReference type="EMBL" id="PFFQ01000037">
    <property type="protein sequence ID" value="PIW16646.1"/>
    <property type="molecule type" value="Genomic_DNA"/>
</dbReference>
<dbReference type="GO" id="GO:0004222">
    <property type="term" value="F:metalloendopeptidase activity"/>
    <property type="evidence" value="ECO:0007669"/>
    <property type="project" value="TreeGrafter"/>
</dbReference>
<name>A0A2M7G437_9BACT</name>
<proteinExistence type="predicted"/>
<dbReference type="Proteomes" id="UP000231019">
    <property type="component" value="Unassembled WGS sequence"/>
</dbReference>
<comment type="caution">
    <text evidence="2">The sequence shown here is derived from an EMBL/GenBank/DDBJ whole genome shotgun (WGS) entry which is preliminary data.</text>
</comment>
<gene>
    <name evidence="2" type="ORF">COW36_12835</name>
</gene>
<dbReference type="Pfam" id="PF01551">
    <property type="entry name" value="Peptidase_M23"/>
    <property type="match status" value="1"/>
</dbReference>
<accession>A0A2M7G437</accession>
<evidence type="ECO:0000313" key="3">
    <source>
        <dbReference type="Proteomes" id="UP000231019"/>
    </source>
</evidence>
<dbReference type="Gene3D" id="2.70.70.10">
    <property type="entry name" value="Glucose Permease (Domain IIA)"/>
    <property type="match status" value="1"/>
</dbReference>
<evidence type="ECO:0000313" key="2">
    <source>
        <dbReference type="EMBL" id="PIW16646.1"/>
    </source>
</evidence>
<feature type="domain" description="M23ase beta-sheet core" evidence="1">
    <location>
        <begin position="180"/>
        <end position="279"/>
    </location>
</feature>
<dbReference type="PANTHER" id="PTHR21666:SF294">
    <property type="entry name" value="PEPTIDASE M23"/>
    <property type="match status" value="1"/>
</dbReference>
<dbReference type="PANTHER" id="PTHR21666">
    <property type="entry name" value="PEPTIDASE-RELATED"/>
    <property type="match status" value="1"/>
</dbReference>
<organism evidence="2 3">
    <name type="scientific">bacterium (Candidatus Blackallbacteria) CG17_big_fil_post_rev_8_21_14_2_50_48_46</name>
    <dbReference type="NCBI Taxonomy" id="2014261"/>
    <lineage>
        <taxon>Bacteria</taxon>
        <taxon>Candidatus Blackallbacteria</taxon>
    </lineage>
</organism>
<protein>
    <recommendedName>
        <fullName evidence="1">M23ase beta-sheet core domain-containing protein</fullName>
    </recommendedName>
</protein>
<dbReference type="SUPFAM" id="SSF51261">
    <property type="entry name" value="Duplicated hybrid motif"/>
    <property type="match status" value="1"/>
</dbReference>
<evidence type="ECO:0000259" key="1">
    <source>
        <dbReference type="Pfam" id="PF01551"/>
    </source>
</evidence>
<sequence>MVCLKKPWLPPVSKPHVNFLGYKFLGYTNMRFGLRIFLAVLLFSGWAQARVPLGKSLPDPPKPGLEVGVDRHRQTLWVENKEYAPYTLEFTFPLLQNVSVDCKVPCRFVVPPRQRLRLLRYTQISKKQAWHWNYHYQSRIGDYRRQSKKHLYQIPFASGFEVLIAQGYQGRFSHNGNHAYALDFMAPQGTPVYAARGGTVVWTVDLFSQGGHEERFKNHANQVLILHSDGSLGLYAHFMHKGVAVRKGQKLKAGDLVGYVGKTGYASRPHLHFEVVQTGPDLKLHSFSTLFQTSSGPQILKQGQKVRRP</sequence>
<reference evidence="2 3" key="1">
    <citation type="submission" date="2017-09" db="EMBL/GenBank/DDBJ databases">
        <title>Depth-based differentiation of microbial function through sediment-hosted aquifers and enrichment of novel symbionts in the deep terrestrial subsurface.</title>
        <authorList>
            <person name="Probst A.J."/>
            <person name="Ladd B."/>
            <person name="Jarett J.K."/>
            <person name="Geller-Mcgrath D.E."/>
            <person name="Sieber C.M."/>
            <person name="Emerson J.B."/>
            <person name="Anantharaman K."/>
            <person name="Thomas B.C."/>
            <person name="Malmstrom R."/>
            <person name="Stieglmeier M."/>
            <person name="Klingl A."/>
            <person name="Woyke T."/>
            <person name="Ryan C.M."/>
            <person name="Banfield J.F."/>
        </authorList>
    </citation>
    <scope>NUCLEOTIDE SEQUENCE [LARGE SCALE GENOMIC DNA]</scope>
    <source>
        <strain evidence="2">CG17_big_fil_post_rev_8_21_14_2_50_48_46</strain>
    </source>
</reference>
<dbReference type="CDD" id="cd12797">
    <property type="entry name" value="M23_peptidase"/>
    <property type="match status" value="1"/>
</dbReference>